<comment type="similarity">
    <text evidence="1">Belongs to the UPF0216 family.</text>
</comment>
<evidence type="ECO:0000313" key="3">
    <source>
        <dbReference type="Proteomes" id="UP000070175"/>
    </source>
</evidence>
<dbReference type="AlphaFoldDB" id="A0A133VNF3"/>
<reference evidence="2 3" key="1">
    <citation type="journal article" date="2016" name="Sci. Rep.">
        <title>Metabolic traits of an uncultured archaeal lineage -MSBL1- from brine pools of the Red Sea.</title>
        <authorList>
            <person name="Mwirichia R."/>
            <person name="Alam I."/>
            <person name="Rashid M."/>
            <person name="Vinu M."/>
            <person name="Ba-Alawi W."/>
            <person name="Anthony Kamau A."/>
            <person name="Kamanda Ngugi D."/>
            <person name="Goker M."/>
            <person name="Klenk H.P."/>
            <person name="Bajic V."/>
            <person name="Stingl U."/>
        </authorList>
    </citation>
    <scope>NUCLEOTIDE SEQUENCE [LARGE SCALE GENOMIC DNA]</scope>
    <source>
        <strain evidence="2">SCGC-AAA382N08</strain>
    </source>
</reference>
<protein>
    <recommendedName>
        <fullName evidence="1">UPF0216 protein AKJ56_02100</fullName>
    </recommendedName>
</protein>
<name>A0A133VNF3_9EURY</name>
<dbReference type="Proteomes" id="UP000070175">
    <property type="component" value="Unassembled WGS sequence"/>
</dbReference>
<evidence type="ECO:0000256" key="1">
    <source>
        <dbReference type="HAMAP-Rule" id="MF_00585"/>
    </source>
</evidence>
<dbReference type="Pfam" id="PF01886">
    <property type="entry name" value="DUF61"/>
    <property type="match status" value="1"/>
</dbReference>
<dbReference type="NCBIfam" id="NF003153">
    <property type="entry name" value="PRK04115.1"/>
    <property type="match status" value="1"/>
</dbReference>
<dbReference type="PIRSF" id="PIRSF005264">
    <property type="entry name" value="UCP005264"/>
    <property type="match status" value="1"/>
</dbReference>
<dbReference type="HAMAP" id="MF_00585">
    <property type="entry name" value="UPF0216"/>
    <property type="match status" value="1"/>
</dbReference>
<proteinExistence type="inferred from homology"/>
<gene>
    <name evidence="2" type="ORF">AKJ56_02100</name>
</gene>
<keyword evidence="3" id="KW-1185">Reference proteome</keyword>
<organism evidence="2 3">
    <name type="scientific">candidate division MSBL1 archaeon SCGC-AAA382N08</name>
    <dbReference type="NCBI Taxonomy" id="1698285"/>
    <lineage>
        <taxon>Archaea</taxon>
        <taxon>Methanobacteriati</taxon>
        <taxon>Methanobacteriota</taxon>
        <taxon>candidate division MSBL1</taxon>
    </lineage>
</organism>
<accession>A0A133VNF3</accession>
<dbReference type="EMBL" id="LHYJ01000037">
    <property type="protein sequence ID" value="KXB07941.1"/>
    <property type="molecule type" value="Genomic_DNA"/>
</dbReference>
<sequence length="144" mass="16874">MRDDLIKKEIQNLNKHLPKARATLDKLLEQDKPHVESRSGDAHRFKKKELEYLAELLSKEKHSKLRLPIIIRISPELGRGASKISGNIEREVIEKIIEKEETEDKKELIIYRPETRAVRKKLPTTTQYAFMISSTKGKPYERTR</sequence>
<comment type="caution">
    <text evidence="2">The sequence shown here is derived from an EMBL/GenBank/DDBJ whole genome shotgun (WGS) entry which is preliminary data.</text>
</comment>
<dbReference type="InterPro" id="IPR002746">
    <property type="entry name" value="UPF0216"/>
</dbReference>
<evidence type="ECO:0000313" key="2">
    <source>
        <dbReference type="EMBL" id="KXB07941.1"/>
    </source>
</evidence>